<dbReference type="OrthoDB" id="5905663at2"/>
<dbReference type="Proteomes" id="UP000016567">
    <property type="component" value="Unassembled WGS sequence"/>
</dbReference>
<accession>U3APP2</accession>
<organism evidence="1 2">
    <name type="scientific">Vibrio azureus NBRC 104587</name>
    <dbReference type="NCBI Taxonomy" id="1219077"/>
    <lineage>
        <taxon>Bacteria</taxon>
        <taxon>Pseudomonadati</taxon>
        <taxon>Pseudomonadota</taxon>
        <taxon>Gammaproteobacteria</taxon>
        <taxon>Vibrionales</taxon>
        <taxon>Vibrionaceae</taxon>
        <taxon>Vibrio</taxon>
    </lineage>
</organism>
<proteinExistence type="predicted"/>
<name>U3APP2_9VIBR</name>
<sequence>MEQLLIPLEVQSQTEFYGVWTESEIVMMQEGMLIQALNEINDGRKSSTMRKEAIEWLMNESDEPFSADICALKCGYDINTLRAYLRPIVRKYYS</sequence>
<dbReference type="EMBL" id="BATL01000023">
    <property type="protein sequence ID" value="GAD75252.1"/>
    <property type="molecule type" value="Genomic_DNA"/>
</dbReference>
<dbReference type="AlphaFoldDB" id="U3APP2"/>
<gene>
    <name evidence="1" type="ORF">VAZ01S_023_00190</name>
</gene>
<reference evidence="1 2" key="1">
    <citation type="submission" date="2013-09" db="EMBL/GenBank/DDBJ databases">
        <title>Whole genome shotgun sequence of Vibrio azureus NBRC 104587.</title>
        <authorList>
            <person name="Isaki S."/>
            <person name="Hosoyama A."/>
            <person name="Numata M."/>
            <person name="Hashimoto M."/>
            <person name="Hosoyama Y."/>
            <person name="Tsuchikane K."/>
            <person name="Noguchi M."/>
            <person name="Hirakata S."/>
            <person name="Ichikawa N."/>
            <person name="Ohji S."/>
            <person name="Yamazoe A."/>
            <person name="Fujita N."/>
        </authorList>
    </citation>
    <scope>NUCLEOTIDE SEQUENCE [LARGE SCALE GENOMIC DNA]</scope>
    <source>
        <strain evidence="1 2">NBRC 104587</strain>
    </source>
</reference>
<keyword evidence="2" id="KW-1185">Reference proteome</keyword>
<dbReference type="RefSeq" id="WP_021709011.1">
    <property type="nucleotide sequence ID" value="NZ_BAOB01000408.1"/>
</dbReference>
<evidence type="ECO:0000313" key="1">
    <source>
        <dbReference type="EMBL" id="GAD75252.1"/>
    </source>
</evidence>
<evidence type="ECO:0000313" key="2">
    <source>
        <dbReference type="Proteomes" id="UP000016567"/>
    </source>
</evidence>
<dbReference type="STRING" id="1219077.VAZ01S_023_00190"/>
<dbReference type="eggNOG" id="ENOG5030FIX">
    <property type="taxonomic scope" value="Bacteria"/>
</dbReference>
<protein>
    <submittedName>
        <fullName evidence="1">Uncharacterized protein</fullName>
    </submittedName>
</protein>
<comment type="caution">
    <text evidence="1">The sequence shown here is derived from an EMBL/GenBank/DDBJ whole genome shotgun (WGS) entry which is preliminary data.</text>
</comment>